<dbReference type="Proteomes" id="UP000230731">
    <property type="component" value="Unassembled WGS sequence"/>
</dbReference>
<protein>
    <submittedName>
        <fullName evidence="1">Uncharacterized protein</fullName>
    </submittedName>
</protein>
<proteinExistence type="predicted"/>
<comment type="caution">
    <text evidence="1">The sequence shown here is derived from an EMBL/GenBank/DDBJ whole genome shotgun (WGS) entry which is preliminary data.</text>
</comment>
<name>A0A2M6X0P6_9BACT</name>
<dbReference type="EMBL" id="PEZP01000001">
    <property type="protein sequence ID" value="PIT98565.1"/>
    <property type="molecule type" value="Genomic_DNA"/>
</dbReference>
<sequence>MEPIVVTPPVGTTLSAMLAAAELQVAERHIFEHYLKRCRQEPSAPGPRDVYCPRLIERASTPELLLAARKHGRTAGTFFDYVAFLLFSWQGWLRHWREQDTYPGSVLCLDPVFDYESLWLYPAAVPNGDTGSCTLYFVRDNDSWVWTPGTTVLLTDLR</sequence>
<evidence type="ECO:0000313" key="2">
    <source>
        <dbReference type="Proteomes" id="UP000230731"/>
    </source>
</evidence>
<reference evidence="2" key="1">
    <citation type="submission" date="2017-09" db="EMBL/GenBank/DDBJ databases">
        <title>Depth-based differentiation of microbial function through sediment-hosted aquifers and enrichment of novel symbionts in the deep terrestrial subsurface.</title>
        <authorList>
            <person name="Probst A.J."/>
            <person name="Ladd B."/>
            <person name="Jarett J.K."/>
            <person name="Geller-Mcgrath D.E."/>
            <person name="Sieber C.M.K."/>
            <person name="Emerson J.B."/>
            <person name="Anantharaman K."/>
            <person name="Thomas B.C."/>
            <person name="Malmstrom R."/>
            <person name="Stieglmeier M."/>
            <person name="Klingl A."/>
            <person name="Woyke T."/>
            <person name="Ryan C.M."/>
            <person name="Banfield J.F."/>
        </authorList>
    </citation>
    <scope>NUCLEOTIDE SEQUENCE [LARGE SCALE GENOMIC DNA]</scope>
</reference>
<gene>
    <name evidence="1" type="ORF">COT71_00100</name>
</gene>
<organism evidence="1 2">
    <name type="scientific">Candidatus Andersenbacteria bacterium CG10_big_fil_rev_8_21_14_0_10_54_11</name>
    <dbReference type="NCBI Taxonomy" id="1974485"/>
    <lineage>
        <taxon>Bacteria</taxon>
        <taxon>Candidatus Anderseniibacteriota</taxon>
    </lineage>
</organism>
<dbReference type="AlphaFoldDB" id="A0A2M6X0P6"/>
<evidence type="ECO:0000313" key="1">
    <source>
        <dbReference type="EMBL" id="PIT98565.1"/>
    </source>
</evidence>
<accession>A0A2M6X0P6</accession>